<comment type="caution">
    <text evidence="4">The sequence shown here is derived from an EMBL/GenBank/DDBJ whole genome shotgun (WGS) entry which is preliminary data.</text>
</comment>
<organism evidence="4 5">
    <name type="scientific">Madurella mycetomatis</name>
    <dbReference type="NCBI Taxonomy" id="100816"/>
    <lineage>
        <taxon>Eukaryota</taxon>
        <taxon>Fungi</taxon>
        <taxon>Dikarya</taxon>
        <taxon>Ascomycota</taxon>
        <taxon>Pezizomycotina</taxon>
        <taxon>Sordariomycetes</taxon>
        <taxon>Sordariomycetidae</taxon>
        <taxon>Sordariales</taxon>
        <taxon>Sordariales incertae sedis</taxon>
        <taxon>Madurella</taxon>
    </lineage>
</organism>
<keyword evidence="2" id="KW-1133">Transmembrane helix</keyword>
<proteinExistence type="predicted"/>
<keyword evidence="5" id="KW-1185">Reference proteome</keyword>
<accession>A0A175VSM4</accession>
<dbReference type="Proteomes" id="UP000078237">
    <property type="component" value="Unassembled WGS sequence"/>
</dbReference>
<sequence>MKAFTLLSALAWSTGFAAATPAPQPQLAVRTRNFPGTSDAWTLREIHRRVASLIHRNEPIRNSTSIDKSWADATLFSHTHEFDTGNQNISAEVGIEIRCVTCYIRAGASAELSITGDFDAGQMIRNVTEQIGDEFENMTDTAIASLDDFLGDIGSAIVDLDFDDISFDNFTIDLDFDIDIPPLPDIQFTFQIDHLDLYMLLGTKITGATTLTIPLFKSQTPLGYGISDDLEIGVFATMDLILSVEGEIDFTTGIHLQLDDAAGFHIALFSSNVSDIIFNGGRFEFLPVTVITANAVLKAILRVGMHAGLSVSTSGLLEDAFDVGAGMEMGVFAHLAEFVTNVTAGADLEEEENCRLKLVEEYTLGLGAAAGATVEALGNTWGPQPSFTIPIFYTTLLDACAGSVTPSATPTTTAAQIEGRQDPDLETVTLTTIDKLTAMGCASTGMALCPVHLQTTSVFTTTRTLVTSVPPGVEPTFPPSVALSVASTIPFGDAVRAVSATTGVPSSYVPPPPPETSRPVSGNGDDDDSDDEGSSLDDVLNGETGGVDNKLIIGLSVGLGVPFLIAVGVAIWFLVKRHRYAPVPKKEGMAFDSSEYQSPMGAAEGQGMIRPAHAS</sequence>
<evidence type="ECO:0000256" key="2">
    <source>
        <dbReference type="SAM" id="Phobius"/>
    </source>
</evidence>
<feature type="chain" id="PRO_5008043255" description="Mid2 domain-containing protein" evidence="3">
    <location>
        <begin position="20"/>
        <end position="615"/>
    </location>
</feature>
<evidence type="ECO:0000313" key="5">
    <source>
        <dbReference type="Proteomes" id="UP000078237"/>
    </source>
</evidence>
<keyword evidence="2" id="KW-0812">Transmembrane</keyword>
<keyword evidence="2" id="KW-0472">Membrane</keyword>
<evidence type="ECO:0000313" key="4">
    <source>
        <dbReference type="EMBL" id="KXX74312.1"/>
    </source>
</evidence>
<dbReference type="VEuPathDB" id="FungiDB:MMYC01_209341"/>
<feature type="transmembrane region" description="Helical" evidence="2">
    <location>
        <begin position="551"/>
        <end position="575"/>
    </location>
</feature>
<dbReference type="AlphaFoldDB" id="A0A175VSM4"/>
<evidence type="ECO:0000256" key="3">
    <source>
        <dbReference type="SAM" id="SignalP"/>
    </source>
</evidence>
<feature type="region of interest" description="Disordered" evidence="1">
    <location>
        <begin position="502"/>
        <end position="541"/>
    </location>
</feature>
<name>A0A175VSM4_9PEZI</name>
<dbReference type="STRING" id="100816.A0A175VSM4"/>
<feature type="signal peptide" evidence="3">
    <location>
        <begin position="1"/>
        <end position="19"/>
    </location>
</feature>
<keyword evidence="3" id="KW-0732">Signal</keyword>
<reference evidence="4 5" key="1">
    <citation type="journal article" date="2016" name="Genome Announc.">
        <title>Genome Sequence of Madurella mycetomatis mm55, Isolated from a Human Mycetoma Case in Sudan.</title>
        <authorList>
            <person name="Smit S."/>
            <person name="Derks M.F."/>
            <person name="Bervoets S."/>
            <person name="Fahal A."/>
            <person name="van Leeuwen W."/>
            <person name="van Belkum A."/>
            <person name="van de Sande W.W."/>
        </authorList>
    </citation>
    <scope>NUCLEOTIDE SEQUENCE [LARGE SCALE GENOMIC DNA]</scope>
    <source>
        <strain evidence="5">mm55</strain>
    </source>
</reference>
<protein>
    <recommendedName>
        <fullName evidence="6">Mid2 domain-containing protein</fullName>
    </recommendedName>
</protein>
<feature type="compositionally biased region" description="Acidic residues" evidence="1">
    <location>
        <begin position="524"/>
        <end position="535"/>
    </location>
</feature>
<dbReference type="EMBL" id="LCTW02000366">
    <property type="protein sequence ID" value="KXX74312.1"/>
    <property type="molecule type" value="Genomic_DNA"/>
</dbReference>
<gene>
    <name evidence="4" type="ORF">MMYC01_209341</name>
</gene>
<evidence type="ECO:0000256" key="1">
    <source>
        <dbReference type="SAM" id="MobiDB-lite"/>
    </source>
</evidence>
<evidence type="ECO:0008006" key="6">
    <source>
        <dbReference type="Google" id="ProtNLM"/>
    </source>
</evidence>
<dbReference type="OrthoDB" id="4733706at2759"/>